<name>A0A9W9AH80_9AGAR</name>
<accession>A0A9W9AH80</accession>
<feature type="signal peptide" evidence="1">
    <location>
        <begin position="1"/>
        <end position="20"/>
    </location>
</feature>
<reference evidence="2" key="1">
    <citation type="submission" date="2022-08" db="EMBL/GenBank/DDBJ databases">
        <authorList>
            <consortium name="DOE Joint Genome Institute"/>
            <person name="Min B."/>
            <person name="Riley R."/>
            <person name="Sierra-Patev S."/>
            <person name="Naranjo-Ortiz M."/>
            <person name="Looney B."/>
            <person name="Konkel Z."/>
            <person name="Slot J.C."/>
            <person name="Sakamoto Y."/>
            <person name="Steenwyk J.L."/>
            <person name="Rokas A."/>
            <person name="Carro J."/>
            <person name="Camarero S."/>
            <person name="Ferreira P."/>
            <person name="Molpeceres G."/>
            <person name="Ruiz-Duenas F.J."/>
            <person name="Serrano A."/>
            <person name="Henrissat B."/>
            <person name="Drula E."/>
            <person name="Hughes K.W."/>
            <person name="Mata J.L."/>
            <person name="Ishikawa N.K."/>
            <person name="Vargas-Isla R."/>
            <person name="Ushijima S."/>
            <person name="Smith C.A."/>
            <person name="Ahrendt S."/>
            <person name="Andreopoulos W."/>
            <person name="He G."/>
            <person name="Labutti K."/>
            <person name="Lipzen A."/>
            <person name="Ng V."/>
            <person name="Sandor L."/>
            <person name="Barry K."/>
            <person name="Martinez A.T."/>
            <person name="Xiao Y."/>
            <person name="Gibbons J.G."/>
            <person name="Terashima K."/>
            <person name="Hibbett D.S."/>
            <person name="Grigoriev I.V."/>
        </authorList>
    </citation>
    <scope>NUCLEOTIDE SEQUENCE</scope>
    <source>
        <strain evidence="2">Sp2 HRB7682 ss15</strain>
    </source>
</reference>
<comment type="caution">
    <text evidence="2">The sequence shown here is derived from an EMBL/GenBank/DDBJ whole genome shotgun (WGS) entry which is preliminary data.</text>
</comment>
<feature type="chain" id="PRO_5040832653" description="Secreted protein" evidence="1">
    <location>
        <begin position="21"/>
        <end position="88"/>
    </location>
</feature>
<sequence>MRTILLALALDIVVLELVSTVPMQESLSFPCAVCPLLIAGGILTSAVEKEGNSLECRTRMVHFLLRVLVRIVREQQPFFHNLDSLVLL</sequence>
<reference evidence="2" key="2">
    <citation type="journal article" date="2023" name="Proc. Natl. Acad. Sci. U.S.A.">
        <title>A global phylogenomic analysis of the shiitake genus Lentinula.</title>
        <authorList>
            <person name="Sierra-Patev S."/>
            <person name="Min B."/>
            <person name="Naranjo-Ortiz M."/>
            <person name="Looney B."/>
            <person name="Konkel Z."/>
            <person name="Slot J.C."/>
            <person name="Sakamoto Y."/>
            <person name="Steenwyk J.L."/>
            <person name="Rokas A."/>
            <person name="Carro J."/>
            <person name="Camarero S."/>
            <person name="Ferreira P."/>
            <person name="Molpeceres G."/>
            <person name="Ruiz-Duenas F.J."/>
            <person name="Serrano A."/>
            <person name="Henrissat B."/>
            <person name="Drula E."/>
            <person name="Hughes K.W."/>
            <person name="Mata J.L."/>
            <person name="Ishikawa N.K."/>
            <person name="Vargas-Isla R."/>
            <person name="Ushijima S."/>
            <person name="Smith C.A."/>
            <person name="Donoghue J."/>
            <person name="Ahrendt S."/>
            <person name="Andreopoulos W."/>
            <person name="He G."/>
            <person name="LaButti K."/>
            <person name="Lipzen A."/>
            <person name="Ng V."/>
            <person name="Riley R."/>
            <person name="Sandor L."/>
            <person name="Barry K."/>
            <person name="Martinez A.T."/>
            <person name="Xiao Y."/>
            <person name="Gibbons J.G."/>
            <person name="Terashima K."/>
            <person name="Grigoriev I.V."/>
            <person name="Hibbett D."/>
        </authorList>
    </citation>
    <scope>NUCLEOTIDE SEQUENCE</scope>
    <source>
        <strain evidence="2">Sp2 HRB7682 ss15</strain>
    </source>
</reference>
<keyword evidence="1" id="KW-0732">Signal</keyword>
<protein>
    <recommendedName>
        <fullName evidence="4">Secreted protein</fullName>
    </recommendedName>
</protein>
<dbReference type="AlphaFoldDB" id="A0A9W9AH80"/>
<dbReference type="Proteomes" id="UP001150238">
    <property type="component" value="Unassembled WGS sequence"/>
</dbReference>
<evidence type="ECO:0008006" key="4">
    <source>
        <dbReference type="Google" id="ProtNLM"/>
    </source>
</evidence>
<proteinExistence type="predicted"/>
<gene>
    <name evidence="2" type="ORF">C8J55DRAFT_60294</name>
</gene>
<organism evidence="2 3">
    <name type="scientific">Lentinula lateritia</name>
    <dbReference type="NCBI Taxonomy" id="40482"/>
    <lineage>
        <taxon>Eukaryota</taxon>
        <taxon>Fungi</taxon>
        <taxon>Dikarya</taxon>
        <taxon>Basidiomycota</taxon>
        <taxon>Agaricomycotina</taxon>
        <taxon>Agaricomycetes</taxon>
        <taxon>Agaricomycetidae</taxon>
        <taxon>Agaricales</taxon>
        <taxon>Marasmiineae</taxon>
        <taxon>Omphalotaceae</taxon>
        <taxon>Lentinula</taxon>
    </lineage>
</organism>
<evidence type="ECO:0000313" key="3">
    <source>
        <dbReference type="Proteomes" id="UP001150238"/>
    </source>
</evidence>
<evidence type="ECO:0000313" key="2">
    <source>
        <dbReference type="EMBL" id="KAJ4481688.1"/>
    </source>
</evidence>
<evidence type="ECO:0000256" key="1">
    <source>
        <dbReference type="SAM" id="SignalP"/>
    </source>
</evidence>
<dbReference type="EMBL" id="JANVFS010000014">
    <property type="protein sequence ID" value="KAJ4481688.1"/>
    <property type="molecule type" value="Genomic_DNA"/>
</dbReference>